<dbReference type="InterPro" id="IPR036812">
    <property type="entry name" value="NAD(P)_OxRdtase_dom_sf"/>
</dbReference>
<dbReference type="InterPro" id="IPR050523">
    <property type="entry name" value="AKR_Detox_Biosynth"/>
</dbReference>
<feature type="domain" description="NADP-dependent oxidoreductase" evidence="2">
    <location>
        <begin position="18"/>
        <end position="318"/>
    </location>
</feature>
<dbReference type="GO" id="GO:0016491">
    <property type="term" value="F:oxidoreductase activity"/>
    <property type="evidence" value="ECO:0007669"/>
    <property type="project" value="UniProtKB-KW"/>
</dbReference>
<dbReference type="AlphaFoldDB" id="A0A1G9C314"/>
<dbReference type="EMBL" id="FNDJ01000016">
    <property type="protein sequence ID" value="SDK46089.1"/>
    <property type="molecule type" value="Genomic_DNA"/>
</dbReference>
<dbReference type="Proteomes" id="UP000199202">
    <property type="component" value="Unassembled WGS sequence"/>
</dbReference>
<proteinExistence type="predicted"/>
<keyword evidence="1" id="KW-0560">Oxidoreductase</keyword>
<evidence type="ECO:0000313" key="4">
    <source>
        <dbReference type="Proteomes" id="UP000199202"/>
    </source>
</evidence>
<protein>
    <submittedName>
        <fullName evidence="3">Predicted oxidoreductase</fullName>
    </submittedName>
</protein>
<reference evidence="3 4" key="1">
    <citation type="submission" date="2016-10" db="EMBL/GenBank/DDBJ databases">
        <authorList>
            <person name="de Groot N.N."/>
        </authorList>
    </citation>
    <scope>NUCLEOTIDE SEQUENCE [LARGE SCALE GENOMIC DNA]</scope>
    <source>
        <strain evidence="3 4">CGMCC 4.6533</strain>
    </source>
</reference>
<accession>A0A1G9C314</accession>
<dbReference type="Gene3D" id="3.20.20.100">
    <property type="entry name" value="NADP-dependent oxidoreductase domain"/>
    <property type="match status" value="1"/>
</dbReference>
<dbReference type="Pfam" id="PF00248">
    <property type="entry name" value="Aldo_ket_red"/>
    <property type="match status" value="1"/>
</dbReference>
<dbReference type="PANTHER" id="PTHR43364:SF4">
    <property type="entry name" value="NAD(P)-LINKED OXIDOREDUCTASE SUPERFAMILY PROTEIN"/>
    <property type="match status" value="1"/>
</dbReference>
<dbReference type="InterPro" id="IPR023210">
    <property type="entry name" value="NADP_OxRdtase_dom"/>
</dbReference>
<name>A0A1G9C314_9ACTN</name>
<keyword evidence="4" id="KW-1185">Reference proteome</keyword>
<sequence>MGVMRYVKLGSTGLRVSRICLGMMTYGDPSSREWMLREDAAEPIVRRAVEMGVTFFDTADMYSEGASEEVTGRLLAKLFERRDDYVLATKVYFPMGPGPNDRGLSRKHVMAAIDASLTRLGTDHVDLYQIHRWDPETPIEETMEALHDVVRAGKARYIGASSMYAWQFAKAQHAAQAAGWTRFVSMQNHYNLLYREEEREMIPLCLDQGVGVIPWSPLARGLLTGSRRRDGLRSTVRSGSDPLADSMYDTADFDVVDAVRAVAGERGLPPAQVALAWLLGRPGVSAPIIGASKVAHLDDAIAAVEVSLSEEEAARLEAPYRPHRIIGHS</sequence>
<dbReference type="CDD" id="cd19079">
    <property type="entry name" value="AKR_EcYajO-like"/>
    <property type="match status" value="1"/>
</dbReference>
<dbReference type="FunFam" id="3.20.20.100:FF:000004">
    <property type="entry name" value="Oxidoreductase, aldo/keto reductase"/>
    <property type="match status" value="1"/>
</dbReference>
<evidence type="ECO:0000259" key="2">
    <source>
        <dbReference type="Pfam" id="PF00248"/>
    </source>
</evidence>
<evidence type="ECO:0000313" key="3">
    <source>
        <dbReference type="EMBL" id="SDK46089.1"/>
    </source>
</evidence>
<evidence type="ECO:0000256" key="1">
    <source>
        <dbReference type="ARBA" id="ARBA00023002"/>
    </source>
</evidence>
<organism evidence="3 4">
    <name type="scientific">Nonomuraea jiangxiensis</name>
    <dbReference type="NCBI Taxonomy" id="633440"/>
    <lineage>
        <taxon>Bacteria</taxon>
        <taxon>Bacillati</taxon>
        <taxon>Actinomycetota</taxon>
        <taxon>Actinomycetes</taxon>
        <taxon>Streptosporangiales</taxon>
        <taxon>Streptosporangiaceae</taxon>
        <taxon>Nonomuraea</taxon>
    </lineage>
</organism>
<gene>
    <name evidence="3" type="ORF">SAMN05421869_11657</name>
</gene>
<dbReference type="SUPFAM" id="SSF51430">
    <property type="entry name" value="NAD(P)-linked oxidoreductase"/>
    <property type="match status" value="1"/>
</dbReference>
<dbReference type="GO" id="GO:0005829">
    <property type="term" value="C:cytosol"/>
    <property type="evidence" value="ECO:0007669"/>
    <property type="project" value="TreeGrafter"/>
</dbReference>
<dbReference type="PANTHER" id="PTHR43364">
    <property type="entry name" value="NADH-SPECIFIC METHYLGLYOXAL REDUCTASE-RELATED"/>
    <property type="match status" value="1"/>
</dbReference>